<feature type="compositionally biased region" description="Pro residues" evidence="1">
    <location>
        <begin position="15"/>
        <end position="24"/>
    </location>
</feature>
<feature type="transmembrane region" description="Helical" evidence="2">
    <location>
        <begin position="279"/>
        <end position="297"/>
    </location>
</feature>
<keyword evidence="2" id="KW-0812">Transmembrane</keyword>
<feature type="transmembrane region" description="Helical" evidence="2">
    <location>
        <begin position="336"/>
        <end position="355"/>
    </location>
</feature>
<dbReference type="Proteomes" id="UP000664382">
    <property type="component" value="Unassembled WGS sequence"/>
</dbReference>
<organism evidence="4 5">
    <name type="scientific">Leucobacter weissii</name>
    <dbReference type="NCBI Taxonomy" id="1983706"/>
    <lineage>
        <taxon>Bacteria</taxon>
        <taxon>Bacillati</taxon>
        <taxon>Actinomycetota</taxon>
        <taxon>Actinomycetes</taxon>
        <taxon>Micrococcales</taxon>
        <taxon>Microbacteriaceae</taxon>
        <taxon>Leucobacter</taxon>
    </lineage>
</organism>
<feature type="compositionally biased region" description="Low complexity" evidence="1">
    <location>
        <begin position="25"/>
        <end position="46"/>
    </location>
</feature>
<accession>A0A939ML40</accession>
<sequence>MTFEPPQDPQQSPRAPQPQAPPPVDASQYAAPSQPQWAWAAPAPQPQWEETGPLEFHQALRGVARYRWWRPLLGLVLGVVYYFTLSLAFTIPFMPYLFSSGAVSLTSTDIDSSAIIDTQEPILLLLGLGSVALMIPSVILAMLSIGLRPTGRVWSVALRIRWRWIWRTLLPAIVTLIVMNAVGIALEFAFGSDTAEAISGDTPEIDTRAALWSLLIVLLLVPLQATGEEVVFRGAFMQAIGGWLGAVRGSSAFAVFLRGPWLPILIPSVAFGFSHIYDIWGWLAVVAMAVAMGWLTWRTGGLEAAITLHVMNNLVAFAYLASGISGETAQTESSGGLGSLIGTASGLVLYSWWVNRDFTRRDGRRTRTDLVEVR</sequence>
<feature type="transmembrane region" description="Helical" evidence="2">
    <location>
        <begin position="168"/>
        <end position="189"/>
    </location>
</feature>
<feature type="transmembrane region" description="Helical" evidence="2">
    <location>
        <begin position="304"/>
        <end position="324"/>
    </location>
</feature>
<feature type="region of interest" description="Disordered" evidence="1">
    <location>
        <begin position="1"/>
        <end position="46"/>
    </location>
</feature>
<evidence type="ECO:0000259" key="3">
    <source>
        <dbReference type="Pfam" id="PF02517"/>
    </source>
</evidence>
<feature type="transmembrane region" description="Helical" evidence="2">
    <location>
        <begin position="239"/>
        <end position="259"/>
    </location>
</feature>
<evidence type="ECO:0000313" key="4">
    <source>
        <dbReference type="EMBL" id="MBO1902753.1"/>
    </source>
</evidence>
<name>A0A939ML40_9MICO</name>
<proteinExistence type="predicted"/>
<evidence type="ECO:0000256" key="1">
    <source>
        <dbReference type="SAM" id="MobiDB-lite"/>
    </source>
</evidence>
<protein>
    <submittedName>
        <fullName evidence="4">CPBP family intramembrane metalloprotease</fullName>
    </submittedName>
</protein>
<comment type="caution">
    <text evidence="4">The sequence shown here is derived from an EMBL/GenBank/DDBJ whole genome shotgun (WGS) entry which is preliminary data.</text>
</comment>
<feature type="transmembrane region" description="Helical" evidence="2">
    <location>
        <begin position="209"/>
        <end position="227"/>
    </location>
</feature>
<reference evidence="4" key="1">
    <citation type="submission" date="2021-03" db="EMBL/GenBank/DDBJ databases">
        <title>Leucobacter chromiisoli sp. nov., isolated from chromium-containing soil of chemical plant.</title>
        <authorList>
            <person name="Xu Z."/>
        </authorList>
    </citation>
    <scope>NUCLEOTIDE SEQUENCE</scope>
    <source>
        <strain evidence="4">S27</strain>
    </source>
</reference>
<dbReference type="InterPro" id="IPR003675">
    <property type="entry name" value="Rce1/LyrA-like_dom"/>
</dbReference>
<feature type="transmembrane region" description="Helical" evidence="2">
    <location>
        <begin position="122"/>
        <end position="147"/>
    </location>
</feature>
<keyword evidence="4" id="KW-0645">Protease</keyword>
<feature type="domain" description="CAAX prenyl protease 2/Lysostaphin resistance protein A-like" evidence="3">
    <location>
        <begin position="211"/>
        <end position="315"/>
    </location>
</feature>
<dbReference type="RefSeq" id="WP_208098513.1">
    <property type="nucleotide sequence ID" value="NZ_JAGDYM010000014.1"/>
</dbReference>
<keyword evidence="4" id="KW-0482">Metalloprotease</keyword>
<keyword evidence="2" id="KW-0472">Membrane</keyword>
<dbReference type="GO" id="GO:0080120">
    <property type="term" value="P:CAAX-box protein maturation"/>
    <property type="evidence" value="ECO:0007669"/>
    <property type="project" value="UniProtKB-ARBA"/>
</dbReference>
<keyword evidence="4" id="KW-0378">Hydrolase</keyword>
<gene>
    <name evidence="4" type="ORF">J4H92_12435</name>
</gene>
<feature type="transmembrane region" description="Helical" evidence="2">
    <location>
        <begin position="72"/>
        <end position="98"/>
    </location>
</feature>
<dbReference type="EMBL" id="JAGDYM010000014">
    <property type="protein sequence ID" value="MBO1902753.1"/>
    <property type="molecule type" value="Genomic_DNA"/>
</dbReference>
<dbReference type="AlphaFoldDB" id="A0A939ML40"/>
<evidence type="ECO:0000256" key="2">
    <source>
        <dbReference type="SAM" id="Phobius"/>
    </source>
</evidence>
<dbReference type="Pfam" id="PF02517">
    <property type="entry name" value="Rce1-like"/>
    <property type="match status" value="1"/>
</dbReference>
<dbReference type="GO" id="GO:0004175">
    <property type="term" value="F:endopeptidase activity"/>
    <property type="evidence" value="ECO:0007669"/>
    <property type="project" value="UniProtKB-ARBA"/>
</dbReference>
<keyword evidence="2" id="KW-1133">Transmembrane helix</keyword>
<keyword evidence="5" id="KW-1185">Reference proteome</keyword>
<dbReference type="GO" id="GO:0008237">
    <property type="term" value="F:metallopeptidase activity"/>
    <property type="evidence" value="ECO:0007669"/>
    <property type="project" value="UniProtKB-KW"/>
</dbReference>
<evidence type="ECO:0000313" key="5">
    <source>
        <dbReference type="Proteomes" id="UP000664382"/>
    </source>
</evidence>